<gene>
    <name evidence="9" type="ORF">CGERO_03440</name>
</gene>
<feature type="transmembrane region" description="Helical" evidence="7">
    <location>
        <begin position="21"/>
        <end position="41"/>
    </location>
</feature>
<dbReference type="GO" id="GO:0022857">
    <property type="term" value="F:transmembrane transporter activity"/>
    <property type="evidence" value="ECO:0007669"/>
    <property type="project" value="TreeGrafter"/>
</dbReference>
<feature type="transmembrane region" description="Helical" evidence="7">
    <location>
        <begin position="491"/>
        <end position="512"/>
    </location>
</feature>
<keyword evidence="2" id="KW-1003">Cell membrane</keyword>
<name>A0A3G6IZ89_9CORY</name>
<dbReference type="EMBL" id="CP033897">
    <property type="protein sequence ID" value="AZA11007.1"/>
    <property type="molecule type" value="Genomic_DNA"/>
</dbReference>
<dbReference type="Proteomes" id="UP000271587">
    <property type="component" value="Chromosome"/>
</dbReference>
<feature type="transmembrane region" description="Helical" evidence="7">
    <location>
        <begin position="324"/>
        <end position="353"/>
    </location>
</feature>
<proteinExistence type="inferred from homology"/>
<sequence length="886" mass="95304">MSALNTMRAALRPTLRDIRRHWWRSILAVLLVALPVGLYSYGVSDNATRTQAAQSLELRNKASYFGKPCEQNIYGWAADCQGAQSQGAGPEDEMQAALPDGFRADLAASITVRLENPGEHSTPPVSTSLQLRDPETLSFGDATPGEGEIVIGLSDAERLGIGVGDQVTVTVTDEDSGFDDRRENLTVSGVIGASSSVARPGTLLSEQEIQSLPDSYWVLSGTRAMRWQDVKDLNAQGYVVESQDVADNPPPREELYPQFSDADANNGLYETDEFFLLISASVLAIAGLLILLCIAPVFSISAAQRGEAFALMRSQGATRRHIRIAVLGYGLVAGIIGATGGLVVGASVCAIVWKSRLPEAAIALPWKELLFGFVLAIVGALLASYLPAWLASHNNISQAASGGRVDRMRRWSSWMAIGPVFTAMILLGAGLLTSGVFFPPERFAFFAAGPLAVLALLVSIVLSVPAMILACSALRRPLMVRLSATLMRRQMLRSASALAAVAGVTLVASLLVQGENLIRAKQVDLNSRTYNTSVLSLESFNDETSADAPAFGEAREVLEQHLAIRNSVEVEIPERDYDLTPDPADVSIERCGETGSAEVQAHCPLSVNMEPSVNFVLSTPSSMFIAEPTIIDAFRLSPEDRKKAQDAMRSGAVLVSRAYAEFHPSVLHEYSYDDDEEWFIDAQIAALLPEDSREILMTEATAKKLGIKAQNAAELLFAEHQPSDDEISRVREALSKVDPSASVGSYPSPRSVHDSMVMSASIALGLLIIVAITHVLGLKDLRRMQEQLANIGASSKQLRLLAATSTGLLAALGTWVPLAVAYAMSWLNATPASRDANGMIYDYGTRAWVGIDPVYTGFIALLVPLVAFTIGAVSSWKPKPPGYRMD</sequence>
<dbReference type="RefSeq" id="WP_123933479.1">
    <property type="nucleotide sequence ID" value="NZ_CP033897.1"/>
</dbReference>
<comment type="subcellular location">
    <subcellularLocation>
        <location evidence="1">Cell membrane</location>
        <topology evidence="1">Multi-pass membrane protein</topology>
    </subcellularLocation>
</comment>
<dbReference type="OrthoDB" id="4396764at2"/>
<evidence type="ECO:0000259" key="8">
    <source>
        <dbReference type="Pfam" id="PF02687"/>
    </source>
</evidence>
<feature type="transmembrane region" description="Helical" evidence="7">
    <location>
        <begin position="274"/>
        <end position="303"/>
    </location>
</feature>
<keyword evidence="3 7" id="KW-0812">Transmembrane</keyword>
<dbReference type="PANTHER" id="PTHR30572:SF4">
    <property type="entry name" value="ABC TRANSPORTER PERMEASE YTRF"/>
    <property type="match status" value="1"/>
</dbReference>
<comment type="similarity">
    <text evidence="6">Belongs to the ABC-4 integral membrane protein family.</text>
</comment>
<evidence type="ECO:0000256" key="5">
    <source>
        <dbReference type="ARBA" id="ARBA00023136"/>
    </source>
</evidence>
<evidence type="ECO:0000256" key="4">
    <source>
        <dbReference type="ARBA" id="ARBA00022989"/>
    </source>
</evidence>
<feature type="domain" description="ABC3 transporter permease C-terminal" evidence="8">
    <location>
        <begin position="282"/>
        <end position="395"/>
    </location>
</feature>
<reference evidence="9 10" key="1">
    <citation type="submission" date="2018-11" db="EMBL/GenBank/DDBJ databases">
        <authorList>
            <person name="Kleinhagauer T."/>
            <person name="Glaeser S.P."/>
            <person name="Spergser J."/>
            <person name="Ruckert C."/>
            <person name="Kaempfer P."/>
            <person name="Busse H.-J."/>
        </authorList>
    </citation>
    <scope>NUCLEOTIDE SEQUENCE [LARGE SCALE GENOMIC DNA]</scope>
    <source>
        <strain evidence="9 10">W8</strain>
    </source>
</reference>
<feature type="transmembrane region" description="Helical" evidence="7">
    <location>
        <begin position="411"/>
        <end position="437"/>
    </location>
</feature>
<evidence type="ECO:0000256" key="3">
    <source>
        <dbReference type="ARBA" id="ARBA00022692"/>
    </source>
</evidence>
<dbReference type="InterPro" id="IPR003838">
    <property type="entry name" value="ABC3_permease_C"/>
</dbReference>
<feature type="transmembrane region" description="Helical" evidence="7">
    <location>
        <begin position="756"/>
        <end position="777"/>
    </location>
</feature>
<dbReference type="PANTHER" id="PTHR30572">
    <property type="entry name" value="MEMBRANE COMPONENT OF TRANSPORTER-RELATED"/>
    <property type="match status" value="1"/>
</dbReference>
<evidence type="ECO:0000256" key="2">
    <source>
        <dbReference type="ARBA" id="ARBA00022475"/>
    </source>
</evidence>
<protein>
    <submittedName>
        <fullName evidence="9">Outer membrane-specific lipoprotein transporter subunit LolE</fullName>
    </submittedName>
</protein>
<evidence type="ECO:0000256" key="1">
    <source>
        <dbReference type="ARBA" id="ARBA00004651"/>
    </source>
</evidence>
<accession>A0A3G6IZ89</accession>
<dbReference type="GO" id="GO:0005886">
    <property type="term" value="C:plasma membrane"/>
    <property type="evidence" value="ECO:0007669"/>
    <property type="project" value="UniProtKB-SubCell"/>
</dbReference>
<evidence type="ECO:0000313" key="10">
    <source>
        <dbReference type="Proteomes" id="UP000271587"/>
    </source>
</evidence>
<keyword evidence="5 7" id="KW-0472">Membrane</keyword>
<feature type="transmembrane region" description="Helical" evidence="7">
    <location>
        <begin position="443"/>
        <end position="470"/>
    </location>
</feature>
<dbReference type="KEGG" id="cgk:CGERO_03440"/>
<feature type="transmembrane region" description="Helical" evidence="7">
    <location>
        <begin position="798"/>
        <end position="824"/>
    </location>
</feature>
<dbReference type="Pfam" id="PF02687">
    <property type="entry name" value="FtsX"/>
    <property type="match status" value="1"/>
</dbReference>
<keyword evidence="10" id="KW-1185">Reference proteome</keyword>
<evidence type="ECO:0000256" key="6">
    <source>
        <dbReference type="ARBA" id="ARBA00038076"/>
    </source>
</evidence>
<organism evidence="9 10">
    <name type="scientific">Corynebacterium gerontici</name>
    <dbReference type="NCBI Taxonomy" id="2079234"/>
    <lineage>
        <taxon>Bacteria</taxon>
        <taxon>Bacillati</taxon>
        <taxon>Actinomycetota</taxon>
        <taxon>Actinomycetes</taxon>
        <taxon>Mycobacteriales</taxon>
        <taxon>Corynebacteriaceae</taxon>
        <taxon>Corynebacterium</taxon>
    </lineage>
</organism>
<keyword evidence="9" id="KW-0449">Lipoprotein</keyword>
<evidence type="ECO:0000256" key="7">
    <source>
        <dbReference type="SAM" id="Phobius"/>
    </source>
</evidence>
<keyword evidence="4 7" id="KW-1133">Transmembrane helix</keyword>
<feature type="transmembrane region" description="Helical" evidence="7">
    <location>
        <begin position="854"/>
        <end position="876"/>
    </location>
</feature>
<evidence type="ECO:0000313" key="9">
    <source>
        <dbReference type="EMBL" id="AZA11007.1"/>
    </source>
</evidence>
<dbReference type="AlphaFoldDB" id="A0A3G6IZ89"/>
<dbReference type="InterPro" id="IPR050250">
    <property type="entry name" value="Macrolide_Exporter_MacB"/>
</dbReference>
<feature type="transmembrane region" description="Helical" evidence="7">
    <location>
        <begin position="369"/>
        <end position="390"/>
    </location>
</feature>